<dbReference type="AlphaFoldDB" id="A0A2N5SMH6"/>
<evidence type="ECO:0000313" key="2">
    <source>
        <dbReference type="Proteomes" id="UP000235388"/>
    </source>
</evidence>
<proteinExistence type="predicted"/>
<name>A0A2N5SMH6_9BASI</name>
<accession>A0A2N5SMH6</accession>
<sequence>MTLIGLTEPAQEWPHCSPPTVGLQFLVICIKAPESLSHGGCWPGRETINRKELESFPKNQIWVEPPKPDFQSLVKIPIEDLILTTRKPGLTVHHCTQVNCL</sequence>
<organism evidence="1 2">
    <name type="scientific">Puccinia coronata f. sp. avenae</name>
    <dbReference type="NCBI Taxonomy" id="200324"/>
    <lineage>
        <taxon>Eukaryota</taxon>
        <taxon>Fungi</taxon>
        <taxon>Dikarya</taxon>
        <taxon>Basidiomycota</taxon>
        <taxon>Pucciniomycotina</taxon>
        <taxon>Pucciniomycetes</taxon>
        <taxon>Pucciniales</taxon>
        <taxon>Pucciniaceae</taxon>
        <taxon>Puccinia</taxon>
    </lineage>
</organism>
<comment type="caution">
    <text evidence="1">The sequence shown here is derived from an EMBL/GenBank/DDBJ whole genome shotgun (WGS) entry which is preliminary data.</text>
</comment>
<evidence type="ECO:0000313" key="1">
    <source>
        <dbReference type="EMBL" id="PLW14431.1"/>
    </source>
</evidence>
<protein>
    <submittedName>
        <fullName evidence="1">Uncharacterized protein</fullName>
    </submittedName>
</protein>
<gene>
    <name evidence="1" type="ORF">PCANC_15972</name>
</gene>
<keyword evidence="2" id="KW-1185">Reference proteome</keyword>
<dbReference type="EMBL" id="PGCJ01000921">
    <property type="protein sequence ID" value="PLW14431.1"/>
    <property type="molecule type" value="Genomic_DNA"/>
</dbReference>
<reference evidence="1 2" key="1">
    <citation type="submission" date="2017-11" db="EMBL/GenBank/DDBJ databases">
        <title>De novo assembly and phasing of dikaryotic genomes from two isolates of Puccinia coronata f. sp. avenae, the causal agent of oat crown rust.</title>
        <authorList>
            <person name="Miller M.E."/>
            <person name="Zhang Y."/>
            <person name="Omidvar V."/>
            <person name="Sperschneider J."/>
            <person name="Schwessinger B."/>
            <person name="Raley C."/>
            <person name="Palmer J.M."/>
            <person name="Garnica D."/>
            <person name="Upadhyaya N."/>
            <person name="Rathjen J."/>
            <person name="Taylor J.M."/>
            <person name="Park R.F."/>
            <person name="Dodds P.N."/>
            <person name="Hirsch C.D."/>
            <person name="Kianian S.F."/>
            <person name="Figueroa M."/>
        </authorList>
    </citation>
    <scope>NUCLEOTIDE SEQUENCE [LARGE SCALE GENOMIC DNA]</scope>
    <source>
        <strain evidence="1">12NC29</strain>
    </source>
</reference>
<dbReference type="Proteomes" id="UP000235388">
    <property type="component" value="Unassembled WGS sequence"/>
</dbReference>